<evidence type="ECO:0000313" key="3">
    <source>
        <dbReference type="Proteomes" id="UP001595697"/>
    </source>
</evidence>
<dbReference type="EMBL" id="JBHSBD010000157">
    <property type="protein sequence ID" value="MFC3971057.1"/>
    <property type="molecule type" value="Genomic_DNA"/>
</dbReference>
<sequence length="145" mass="15738">MIIMSRQLLCSILCISSISMAALALPAHADQLTLTKLRAPESQDPKNGIGRIMRDVWADAIEATGGRAYSFSYGLFKVGQAQYLVSSFRSAESCRVDECTWSVQRLTPSYEVATSGKPFTACGALNQLDVINGKLSICETEVDLP</sequence>
<feature type="chain" id="PRO_5046163120" evidence="1">
    <location>
        <begin position="30"/>
        <end position="145"/>
    </location>
</feature>
<evidence type="ECO:0000313" key="2">
    <source>
        <dbReference type="EMBL" id="MFC3971057.1"/>
    </source>
</evidence>
<accession>A0ABV8EH25</accession>
<keyword evidence="3" id="KW-1185">Reference proteome</keyword>
<proteinExistence type="predicted"/>
<dbReference type="RefSeq" id="WP_247262569.1">
    <property type="nucleotide sequence ID" value="NZ_JALJQZ010000056.1"/>
</dbReference>
<evidence type="ECO:0000256" key="1">
    <source>
        <dbReference type="SAM" id="SignalP"/>
    </source>
</evidence>
<gene>
    <name evidence="2" type="ORF">ACFOVS_23630</name>
</gene>
<keyword evidence="1" id="KW-0732">Signal</keyword>
<organism evidence="2 3">
    <name type="scientific">Rhizobium lemnae</name>
    <dbReference type="NCBI Taxonomy" id="1214924"/>
    <lineage>
        <taxon>Bacteria</taxon>
        <taxon>Pseudomonadati</taxon>
        <taxon>Pseudomonadota</taxon>
        <taxon>Alphaproteobacteria</taxon>
        <taxon>Hyphomicrobiales</taxon>
        <taxon>Rhizobiaceae</taxon>
        <taxon>Rhizobium/Agrobacterium group</taxon>
        <taxon>Rhizobium</taxon>
    </lineage>
</organism>
<comment type="caution">
    <text evidence="2">The sequence shown here is derived from an EMBL/GenBank/DDBJ whole genome shotgun (WGS) entry which is preliminary data.</text>
</comment>
<protein>
    <submittedName>
        <fullName evidence="2">Uncharacterized protein</fullName>
    </submittedName>
</protein>
<reference evidence="3" key="1">
    <citation type="journal article" date="2019" name="Int. J. Syst. Evol. Microbiol.">
        <title>The Global Catalogue of Microorganisms (GCM) 10K type strain sequencing project: providing services to taxonomists for standard genome sequencing and annotation.</title>
        <authorList>
            <consortium name="The Broad Institute Genomics Platform"/>
            <consortium name="The Broad Institute Genome Sequencing Center for Infectious Disease"/>
            <person name="Wu L."/>
            <person name="Ma J."/>
        </authorList>
    </citation>
    <scope>NUCLEOTIDE SEQUENCE [LARGE SCALE GENOMIC DNA]</scope>
    <source>
        <strain evidence="3">TBRC 5781</strain>
    </source>
</reference>
<feature type="signal peptide" evidence="1">
    <location>
        <begin position="1"/>
        <end position="29"/>
    </location>
</feature>
<dbReference type="Proteomes" id="UP001595697">
    <property type="component" value="Unassembled WGS sequence"/>
</dbReference>
<name>A0ABV8EH25_9HYPH</name>